<evidence type="ECO:0000313" key="16">
    <source>
        <dbReference type="Proteomes" id="UP000199072"/>
    </source>
</evidence>
<gene>
    <name evidence="15" type="ORF">SAMN05216464_11058</name>
</gene>
<keyword evidence="4" id="KW-0479">Metal-binding</keyword>
<dbReference type="InterPro" id="IPR036554">
    <property type="entry name" value="GHMP_kinase_C_sf"/>
</dbReference>
<comment type="similarity">
    <text evidence="1">Belongs to the GHMP kinase family. GalK subfamily.</text>
</comment>
<name>A0A1G7GB23_9SPHI</name>
<keyword evidence="6 15" id="KW-0418">Kinase</keyword>
<dbReference type="GO" id="GO:0046872">
    <property type="term" value="F:metal ion binding"/>
    <property type="evidence" value="ECO:0007669"/>
    <property type="project" value="UniProtKB-KW"/>
</dbReference>
<dbReference type="Pfam" id="PF00288">
    <property type="entry name" value="GHMP_kinases_N"/>
    <property type="match status" value="1"/>
</dbReference>
<dbReference type="Proteomes" id="UP000199072">
    <property type="component" value="Unassembled WGS sequence"/>
</dbReference>
<dbReference type="FunFam" id="3.30.230.10:FF:000017">
    <property type="entry name" value="Galactokinase"/>
    <property type="match status" value="1"/>
</dbReference>
<evidence type="ECO:0000256" key="9">
    <source>
        <dbReference type="ARBA" id="ARBA00023144"/>
    </source>
</evidence>
<dbReference type="InterPro" id="IPR006204">
    <property type="entry name" value="GHMP_kinase_N_dom"/>
</dbReference>
<dbReference type="InterPro" id="IPR000705">
    <property type="entry name" value="Galactokinase"/>
</dbReference>
<dbReference type="EMBL" id="FNAI01000010">
    <property type="protein sequence ID" value="SDE85320.1"/>
    <property type="molecule type" value="Genomic_DNA"/>
</dbReference>
<evidence type="ECO:0000256" key="5">
    <source>
        <dbReference type="ARBA" id="ARBA00022741"/>
    </source>
</evidence>
<dbReference type="PIRSF" id="PIRSF000530">
    <property type="entry name" value="Galactokinase"/>
    <property type="match status" value="1"/>
</dbReference>
<feature type="domain" description="GHMP kinase C-terminal" evidence="13">
    <location>
        <begin position="280"/>
        <end position="358"/>
    </location>
</feature>
<dbReference type="RefSeq" id="WP_091151888.1">
    <property type="nucleotide sequence ID" value="NZ_FNAI01000010.1"/>
</dbReference>
<dbReference type="InterPro" id="IPR019539">
    <property type="entry name" value="GalKase_N"/>
</dbReference>
<dbReference type="PROSITE" id="PS00627">
    <property type="entry name" value="GHMP_KINASES_ATP"/>
    <property type="match status" value="1"/>
</dbReference>
<dbReference type="SUPFAM" id="SSF55060">
    <property type="entry name" value="GHMP Kinase, C-terminal domain"/>
    <property type="match status" value="1"/>
</dbReference>
<evidence type="ECO:0000259" key="13">
    <source>
        <dbReference type="Pfam" id="PF08544"/>
    </source>
</evidence>
<dbReference type="FunFam" id="3.30.70.890:FF:000001">
    <property type="entry name" value="Galactokinase"/>
    <property type="match status" value="1"/>
</dbReference>
<evidence type="ECO:0000256" key="7">
    <source>
        <dbReference type="ARBA" id="ARBA00022840"/>
    </source>
</evidence>
<dbReference type="PANTHER" id="PTHR10457">
    <property type="entry name" value="MEVALONATE KINASE/GALACTOKINASE"/>
    <property type="match status" value="1"/>
</dbReference>
<evidence type="ECO:0000313" key="15">
    <source>
        <dbReference type="EMBL" id="SDE85320.1"/>
    </source>
</evidence>
<dbReference type="PRINTS" id="PR00959">
    <property type="entry name" value="MEVGALKINASE"/>
</dbReference>
<dbReference type="InterPro" id="IPR006206">
    <property type="entry name" value="Mevalonate/galactokinase"/>
</dbReference>
<dbReference type="GO" id="GO:0005829">
    <property type="term" value="C:cytosol"/>
    <property type="evidence" value="ECO:0007669"/>
    <property type="project" value="TreeGrafter"/>
</dbReference>
<dbReference type="SUPFAM" id="SSF54211">
    <property type="entry name" value="Ribosomal protein S5 domain 2-like"/>
    <property type="match status" value="1"/>
</dbReference>
<keyword evidence="3" id="KW-0808">Transferase</keyword>
<dbReference type="GO" id="GO:0005524">
    <property type="term" value="F:ATP binding"/>
    <property type="evidence" value="ECO:0007669"/>
    <property type="project" value="UniProtKB-UniRule"/>
</dbReference>
<dbReference type="InterPro" id="IPR013750">
    <property type="entry name" value="GHMP_kinase_C_dom"/>
</dbReference>
<evidence type="ECO:0000256" key="11">
    <source>
        <dbReference type="NCBIfam" id="TIGR00131"/>
    </source>
</evidence>
<sequence>MHHNANPTAYRILLEQVHQGLDPVIVRAPGRINLIGEHTDYNGGLALPAAINRYIYVSVSRRDDDQLNLLAEDFGAHRVALSDLYPSPGNWYTYVEGVAAALIGRGYHIGGFNLHCGGNIPTGAGLSSSAALCCGTVMALDTLFDLHVSREEMALIAQEAEHTFAGVQCGLMDQYACLFGKRGYAVKMDFSTLQFEHVRLNLEELDLVLLDTGVKHSLASTEYNLRKAETRRALELLNVNQLRDADINMLYDAVLIPDPVAFKRARFFLEENKRVETTAVALERRMLTLVGELLYESHQGLATLYNVSCLELDLLIRLAKVEKGIAGARMMGGGFGGCTINLVDKKAKGCISRISKRYEEQTGITLKNYRLLTAAGARVLEAREIRTISLAEELTLI</sequence>
<keyword evidence="7" id="KW-0067">ATP-binding</keyword>
<dbReference type="STRING" id="1391627.SAMN05216464_11058"/>
<keyword evidence="10" id="KW-0119">Carbohydrate metabolism</keyword>
<dbReference type="OrthoDB" id="250531at2"/>
<protein>
    <recommendedName>
        <fullName evidence="11">Galactokinase</fullName>
        <ecNumber evidence="11">2.7.1.6</ecNumber>
    </recommendedName>
</protein>
<dbReference type="InterPro" id="IPR020568">
    <property type="entry name" value="Ribosomal_Su5_D2-typ_SF"/>
</dbReference>
<dbReference type="InterPro" id="IPR014721">
    <property type="entry name" value="Ribsml_uS5_D2-typ_fold_subgr"/>
</dbReference>
<accession>A0A1G7GB23</accession>
<dbReference type="PRINTS" id="PR00473">
    <property type="entry name" value="GALCTOKINASE"/>
</dbReference>
<proteinExistence type="inferred from homology"/>
<keyword evidence="5" id="KW-0547">Nucleotide-binding</keyword>
<evidence type="ECO:0000259" key="14">
    <source>
        <dbReference type="Pfam" id="PF10509"/>
    </source>
</evidence>
<dbReference type="Pfam" id="PF10509">
    <property type="entry name" value="GalKase_gal_bdg"/>
    <property type="match status" value="1"/>
</dbReference>
<keyword evidence="8" id="KW-0460">Magnesium</keyword>
<dbReference type="NCBIfam" id="TIGR00131">
    <property type="entry name" value="gal_kin"/>
    <property type="match status" value="1"/>
</dbReference>
<evidence type="ECO:0000256" key="1">
    <source>
        <dbReference type="ARBA" id="ARBA00006566"/>
    </source>
</evidence>
<dbReference type="Gene3D" id="3.30.230.10">
    <property type="match status" value="1"/>
</dbReference>
<organism evidence="15 16">
    <name type="scientific">Mucilaginibacter pineti</name>
    <dbReference type="NCBI Taxonomy" id="1391627"/>
    <lineage>
        <taxon>Bacteria</taxon>
        <taxon>Pseudomonadati</taxon>
        <taxon>Bacteroidota</taxon>
        <taxon>Sphingobacteriia</taxon>
        <taxon>Sphingobacteriales</taxon>
        <taxon>Sphingobacteriaceae</taxon>
        <taxon>Mucilaginibacter</taxon>
    </lineage>
</organism>
<evidence type="ECO:0000256" key="4">
    <source>
        <dbReference type="ARBA" id="ARBA00022723"/>
    </source>
</evidence>
<evidence type="ECO:0000256" key="10">
    <source>
        <dbReference type="ARBA" id="ARBA00023277"/>
    </source>
</evidence>
<dbReference type="PROSITE" id="PS00106">
    <property type="entry name" value="GALACTOKINASE"/>
    <property type="match status" value="1"/>
</dbReference>
<dbReference type="InterPro" id="IPR006203">
    <property type="entry name" value="GHMP_knse_ATP-bd_CS"/>
</dbReference>
<evidence type="ECO:0000256" key="6">
    <source>
        <dbReference type="ARBA" id="ARBA00022777"/>
    </source>
</evidence>
<dbReference type="Gene3D" id="3.30.70.890">
    <property type="entry name" value="GHMP kinase, C-terminal domain"/>
    <property type="match status" value="1"/>
</dbReference>
<evidence type="ECO:0000256" key="8">
    <source>
        <dbReference type="ARBA" id="ARBA00022842"/>
    </source>
</evidence>
<dbReference type="AlphaFoldDB" id="A0A1G7GB23"/>
<keyword evidence="9" id="KW-0299">Galactose metabolism</keyword>
<dbReference type="GO" id="GO:0004335">
    <property type="term" value="F:galactokinase activity"/>
    <property type="evidence" value="ECO:0007669"/>
    <property type="project" value="UniProtKB-UniRule"/>
</dbReference>
<feature type="domain" description="Galactokinase N-terminal" evidence="14">
    <location>
        <begin position="22"/>
        <end position="61"/>
    </location>
</feature>
<evidence type="ECO:0000256" key="3">
    <source>
        <dbReference type="ARBA" id="ARBA00022679"/>
    </source>
</evidence>
<keyword evidence="2" id="KW-0963">Cytoplasm</keyword>
<evidence type="ECO:0000259" key="12">
    <source>
        <dbReference type="Pfam" id="PF00288"/>
    </source>
</evidence>
<dbReference type="InterPro" id="IPR019741">
    <property type="entry name" value="Galactokinase_CS"/>
</dbReference>
<keyword evidence="16" id="KW-1185">Reference proteome</keyword>
<feature type="domain" description="GHMP kinase N-terminal" evidence="12">
    <location>
        <begin position="94"/>
        <end position="181"/>
    </location>
</feature>
<dbReference type="GO" id="GO:0006012">
    <property type="term" value="P:galactose metabolic process"/>
    <property type="evidence" value="ECO:0007669"/>
    <property type="project" value="UniProtKB-UniRule"/>
</dbReference>
<dbReference type="EC" id="2.7.1.6" evidence="11"/>
<dbReference type="PANTHER" id="PTHR10457:SF7">
    <property type="entry name" value="GALACTOKINASE-RELATED"/>
    <property type="match status" value="1"/>
</dbReference>
<evidence type="ECO:0000256" key="2">
    <source>
        <dbReference type="ARBA" id="ARBA00022490"/>
    </source>
</evidence>
<reference evidence="15 16" key="1">
    <citation type="submission" date="2016-10" db="EMBL/GenBank/DDBJ databases">
        <authorList>
            <person name="de Groot N.N."/>
        </authorList>
    </citation>
    <scope>NUCLEOTIDE SEQUENCE [LARGE SCALE GENOMIC DNA]</scope>
    <source>
        <strain evidence="15 16">47C3B</strain>
    </source>
</reference>
<dbReference type="Pfam" id="PF08544">
    <property type="entry name" value="GHMP_kinases_C"/>
    <property type="match status" value="1"/>
</dbReference>